<comment type="caution">
    <text evidence="1">The sequence shown here is derived from an EMBL/GenBank/DDBJ whole genome shotgun (WGS) entry which is preliminary data.</text>
</comment>
<dbReference type="Proteomes" id="UP000438760">
    <property type="component" value="Unassembled WGS sequence"/>
</dbReference>
<evidence type="ECO:0000313" key="2">
    <source>
        <dbReference type="Proteomes" id="UP000438760"/>
    </source>
</evidence>
<keyword evidence="2" id="KW-1185">Reference proteome</keyword>
<evidence type="ECO:0008006" key="3">
    <source>
        <dbReference type="Google" id="ProtNLM"/>
    </source>
</evidence>
<dbReference type="OrthoDB" id="1450377at2"/>
<organism evidence="1 2">
    <name type="scientific">Myroides albus</name>
    <dbReference type="NCBI Taxonomy" id="2562892"/>
    <lineage>
        <taxon>Bacteria</taxon>
        <taxon>Pseudomonadati</taxon>
        <taxon>Bacteroidota</taxon>
        <taxon>Flavobacteriia</taxon>
        <taxon>Flavobacteriales</taxon>
        <taxon>Flavobacteriaceae</taxon>
        <taxon>Myroides</taxon>
    </lineage>
</organism>
<sequence>MYLLGWIHYSSEEGNYISQDPIGLLGGMVLYGYVSDVNRWLDVFGLSALGGSHGVVTSLNIGNGGESNHMPAFSSTNKASKVKANQPTGPNISKYSGPSTYMNKADHMKTASWGNRGTVRIWREVQEDLIRNGKFGKAMEMDIKDVKRKFGNKYNNGMKDMIDYAIDKGYVINKEGNRLKRKYLHH</sequence>
<gene>
    <name evidence="1" type="ORF">GJV76_15470</name>
</gene>
<dbReference type="EMBL" id="WMJX01000107">
    <property type="protein sequence ID" value="MTG99496.1"/>
    <property type="molecule type" value="Genomic_DNA"/>
</dbReference>
<proteinExistence type="predicted"/>
<reference evidence="1 2" key="1">
    <citation type="submission" date="2019-11" db="EMBL/GenBank/DDBJ databases">
        <title>Genome of Strain BIT-d1.</title>
        <authorList>
            <person name="Yang Y."/>
        </authorList>
    </citation>
    <scope>NUCLEOTIDE SEQUENCE [LARGE SCALE GENOMIC DNA]</scope>
    <source>
        <strain evidence="1 2">BIT-d1</strain>
    </source>
</reference>
<accession>A0A6I3LPZ0</accession>
<protein>
    <recommendedName>
        <fullName evidence="3">RHS repeat-associated core domain-containing protein</fullName>
    </recommendedName>
</protein>
<evidence type="ECO:0000313" key="1">
    <source>
        <dbReference type="EMBL" id="MTG99496.1"/>
    </source>
</evidence>
<name>A0A6I3LPZ0_9FLAO</name>
<dbReference type="AlphaFoldDB" id="A0A6I3LPZ0"/>